<proteinExistence type="predicted"/>
<gene>
    <name evidence="1" type="ORF">JMUB3933_2204</name>
</gene>
<organism evidence="1 2">
    <name type="scientific">Leptotrichia wadei</name>
    <dbReference type="NCBI Taxonomy" id="157687"/>
    <lineage>
        <taxon>Bacteria</taxon>
        <taxon>Fusobacteriati</taxon>
        <taxon>Fusobacteriota</taxon>
        <taxon>Fusobacteriia</taxon>
        <taxon>Fusobacteriales</taxon>
        <taxon>Leptotrichiaceae</taxon>
        <taxon>Leptotrichia</taxon>
    </lineage>
</organism>
<protein>
    <submittedName>
        <fullName evidence="1">DNA ligase</fullName>
    </submittedName>
</protein>
<keyword evidence="1" id="KW-0436">Ligase</keyword>
<reference evidence="1 2" key="1">
    <citation type="submission" date="2019-07" db="EMBL/GenBank/DDBJ databases">
        <title>Complete Genome Sequence of Leptotrichia wadei Strain JMUB3933.</title>
        <authorList>
            <person name="Watanabe S."/>
            <person name="Cui L."/>
        </authorList>
    </citation>
    <scope>NUCLEOTIDE SEQUENCE [LARGE SCALE GENOMIC DNA]</scope>
    <source>
        <strain evidence="1 2">JMUB3933</strain>
    </source>
</reference>
<evidence type="ECO:0000313" key="2">
    <source>
        <dbReference type="Proteomes" id="UP000321397"/>
    </source>
</evidence>
<sequence>MKKVKSNLICGLEVVDNYFLIDSLNTVKMKKCMVLVLPAPIEDGMEVSVIFILVNGYLVL</sequence>
<dbReference type="EMBL" id="AP019834">
    <property type="protein sequence ID" value="BBM48678.1"/>
    <property type="molecule type" value="Genomic_DNA"/>
</dbReference>
<accession>A0A510KAJ1</accession>
<dbReference type="GO" id="GO:0016874">
    <property type="term" value="F:ligase activity"/>
    <property type="evidence" value="ECO:0007669"/>
    <property type="project" value="UniProtKB-KW"/>
</dbReference>
<dbReference type="Proteomes" id="UP000321397">
    <property type="component" value="Chromosome"/>
</dbReference>
<dbReference type="AlphaFoldDB" id="A0A510KAJ1"/>
<name>A0A510KAJ1_9FUSO</name>
<evidence type="ECO:0000313" key="1">
    <source>
        <dbReference type="EMBL" id="BBM48678.1"/>
    </source>
</evidence>